<accession>A0A1S0TKA1</accession>
<evidence type="ECO:0000313" key="1">
    <source>
        <dbReference type="EMBL" id="EFO15516.1"/>
    </source>
</evidence>
<sequence>MSDDSFLYSFAKPTEVKRMTIRERAVLTDILYGIPDKNLPTLFAPSNDYPIGNRFNLNALNEILEVFECKRLIRGCGHRESNDLSFDFDDWKCISIASGCSVKHKKIWK</sequence>
<dbReference type="CTD" id="9950463"/>
<dbReference type="OrthoDB" id="5855022at2759"/>
<organism evidence="1">
    <name type="scientific">Loa loa</name>
    <name type="common">Eye worm</name>
    <name type="synonym">Filaria loa</name>
    <dbReference type="NCBI Taxonomy" id="7209"/>
    <lineage>
        <taxon>Eukaryota</taxon>
        <taxon>Metazoa</taxon>
        <taxon>Ecdysozoa</taxon>
        <taxon>Nematoda</taxon>
        <taxon>Chromadorea</taxon>
        <taxon>Rhabditida</taxon>
        <taxon>Spirurina</taxon>
        <taxon>Spiruromorpha</taxon>
        <taxon>Filarioidea</taxon>
        <taxon>Onchocercidae</taxon>
        <taxon>Loa</taxon>
    </lineage>
</organism>
<dbReference type="GeneID" id="9950463"/>
<dbReference type="OMA" id="GHRESND"/>
<dbReference type="InParanoid" id="A0A1S0TKA1"/>
<reference evidence="1" key="1">
    <citation type="submission" date="2012-04" db="EMBL/GenBank/DDBJ databases">
        <title>The Genome Sequence of Loa loa.</title>
        <authorList>
            <consortium name="The Broad Institute Genome Sequencing Platform"/>
            <consortium name="Broad Institute Genome Sequencing Center for Infectious Disease"/>
            <person name="Nutman T.B."/>
            <person name="Fink D.L."/>
            <person name="Russ C."/>
            <person name="Young S."/>
            <person name="Zeng Q."/>
            <person name="Gargeya S."/>
            <person name="Alvarado L."/>
            <person name="Berlin A."/>
            <person name="Chapman S.B."/>
            <person name="Chen Z."/>
            <person name="Freedman E."/>
            <person name="Gellesch M."/>
            <person name="Goldberg J."/>
            <person name="Griggs A."/>
            <person name="Gujja S."/>
            <person name="Heilman E.R."/>
            <person name="Heiman D."/>
            <person name="Howarth C."/>
            <person name="Mehta T."/>
            <person name="Neiman D."/>
            <person name="Pearson M."/>
            <person name="Roberts A."/>
            <person name="Saif S."/>
            <person name="Shea T."/>
            <person name="Shenoy N."/>
            <person name="Sisk P."/>
            <person name="Stolte C."/>
            <person name="Sykes S."/>
            <person name="White J."/>
            <person name="Yandava C."/>
            <person name="Haas B."/>
            <person name="Henn M.R."/>
            <person name="Nusbaum C."/>
            <person name="Birren B."/>
        </authorList>
    </citation>
    <scope>NUCLEOTIDE SEQUENCE [LARGE SCALE GENOMIC DNA]</scope>
</reference>
<proteinExistence type="predicted"/>
<protein>
    <submittedName>
        <fullName evidence="1">Uncharacterized protein</fullName>
    </submittedName>
</protein>
<dbReference type="AlphaFoldDB" id="A0A1S0TKA1"/>
<name>A0A1S0TKA1_LOALO</name>
<dbReference type="EMBL" id="JH712694">
    <property type="protein sequence ID" value="EFO15516.1"/>
    <property type="molecule type" value="Genomic_DNA"/>
</dbReference>
<dbReference type="RefSeq" id="XP_003148553.1">
    <property type="nucleotide sequence ID" value="XM_003148505.1"/>
</dbReference>
<gene>
    <name evidence="1" type="ORF">LOAG_12995</name>
</gene>
<dbReference type="KEGG" id="loa:LOAG_12995"/>